<evidence type="ECO:0000313" key="2">
    <source>
        <dbReference type="Proteomes" id="UP001281410"/>
    </source>
</evidence>
<dbReference type="GO" id="GO:0019365">
    <property type="term" value="P:pyridine nucleotide salvage"/>
    <property type="evidence" value="ECO:0007669"/>
    <property type="project" value="InterPro"/>
</dbReference>
<accession>A0AAD9ZPQ7</accession>
<dbReference type="PANTHER" id="PTHR47297">
    <property type="match status" value="1"/>
</dbReference>
<evidence type="ECO:0000313" key="1">
    <source>
        <dbReference type="EMBL" id="KAK3185169.1"/>
    </source>
</evidence>
<sequence length="141" mass="16390">MLTNIYAPRETDRRISGMINEAERLSRIFCERRMPIMAFIDSKHPNKPRIHILPIVLSTDESNLIPPSSHACKFCKHLEYKSSLTYFLSRPLKYSFKMDRAKPNSDNSGAKICFDGYLGSKQEDVHWVKNQHQFGNPYNLV</sequence>
<dbReference type="PANTHER" id="PTHR47297:SF2">
    <property type="entry name" value="OS02G0606800 PROTEIN"/>
    <property type="match status" value="1"/>
</dbReference>
<dbReference type="GO" id="GO:0008936">
    <property type="term" value="F:nicotinamidase activity"/>
    <property type="evidence" value="ECO:0007669"/>
    <property type="project" value="InterPro"/>
</dbReference>
<dbReference type="EMBL" id="JANJYJ010000010">
    <property type="protein sequence ID" value="KAK3185169.1"/>
    <property type="molecule type" value="Genomic_DNA"/>
</dbReference>
<dbReference type="Proteomes" id="UP001281410">
    <property type="component" value="Unassembled WGS sequence"/>
</dbReference>
<reference evidence="1" key="1">
    <citation type="journal article" date="2023" name="Plant J.">
        <title>Genome sequences and population genomics provide insights into the demographic history, inbreeding, and mutation load of two 'living fossil' tree species of Dipteronia.</title>
        <authorList>
            <person name="Feng Y."/>
            <person name="Comes H.P."/>
            <person name="Chen J."/>
            <person name="Zhu S."/>
            <person name="Lu R."/>
            <person name="Zhang X."/>
            <person name="Li P."/>
            <person name="Qiu J."/>
            <person name="Olsen K.M."/>
            <person name="Qiu Y."/>
        </authorList>
    </citation>
    <scope>NUCLEOTIDE SEQUENCE</scope>
    <source>
        <strain evidence="1">NBL</strain>
    </source>
</reference>
<protein>
    <submittedName>
        <fullName evidence="1">Uncharacterized protein</fullName>
    </submittedName>
</protein>
<gene>
    <name evidence="1" type="ORF">Dsin_032455</name>
</gene>
<dbReference type="InterPro" id="IPR044717">
    <property type="entry name" value="NIC1"/>
</dbReference>
<comment type="caution">
    <text evidence="1">The sequence shown here is derived from an EMBL/GenBank/DDBJ whole genome shotgun (WGS) entry which is preliminary data.</text>
</comment>
<name>A0AAD9ZPQ7_9ROSI</name>
<proteinExistence type="predicted"/>
<organism evidence="1 2">
    <name type="scientific">Dipteronia sinensis</name>
    <dbReference type="NCBI Taxonomy" id="43782"/>
    <lineage>
        <taxon>Eukaryota</taxon>
        <taxon>Viridiplantae</taxon>
        <taxon>Streptophyta</taxon>
        <taxon>Embryophyta</taxon>
        <taxon>Tracheophyta</taxon>
        <taxon>Spermatophyta</taxon>
        <taxon>Magnoliopsida</taxon>
        <taxon>eudicotyledons</taxon>
        <taxon>Gunneridae</taxon>
        <taxon>Pentapetalae</taxon>
        <taxon>rosids</taxon>
        <taxon>malvids</taxon>
        <taxon>Sapindales</taxon>
        <taxon>Sapindaceae</taxon>
        <taxon>Hippocastanoideae</taxon>
        <taxon>Acereae</taxon>
        <taxon>Dipteronia</taxon>
    </lineage>
</organism>
<dbReference type="AlphaFoldDB" id="A0AAD9ZPQ7"/>
<keyword evidence="2" id="KW-1185">Reference proteome</keyword>